<dbReference type="SUPFAM" id="SSF81321">
    <property type="entry name" value="Family A G protein-coupled receptor-like"/>
    <property type="match status" value="1"/>
</dbReference>
<keyword evidence="8 9" id="KW-0807">Transducer</keyword>
<evidence type="ECO:0000256" key="1">
    <source>
        <dbReference type="ARBA" id="ARBA00004141"/>
    </source>
</evidence>
<evidence type="ECO:0000256" key="6">
    <source>
        <dbReference type="ARBA" id="ARBA00023170"/>
    </source>
</evidence>
<keyword evidence="2 9" id="KW-0812">Transmembrane</keyword>
<dbReference type="AlphaFoldDB" id="A0A8C1QS72"/>
<accession>A0A8C1QS72</accession>
<organism evidence="12 13">
    <name type="scientific">Cyprinus carpio</name>
    <name type="common">Common carp</name>
    <dbReference type="NCBI Taxonomy" id="7962"/>
    <lineage>
        <taxon>Eukaryota</taxon>
        <taxon>Metazoa</taxon>
        <taxon>Chordata</taxon>
        <taxon>Craniata</taxon>
        <taxon>Vertebrata</taxon>
        <taxon>Euteleostomi</taxon>
        <taxon>Actinopterygii</taxon>
        <taxon>Neopterygii</taxon>
        <taxon>Teleostei</taxon>
        <taxon>Ostariophysi</taxon>
        <taxon>Cypriniformes</taxon>
        <taxon>Cyprinidae</taxon>
        <taxon>Cyprininae</taxon>
        <taxon>Cyprinus</taxon>
    </lineage>
</organism>
<evidence type="ECO:0000313" key="12">
    <source>
        <dbReference type="Ensembl" id="ENSCCRP00010060767.1"/>
    </source>
</evidence>
<dbReference type="InterPro" id="IPR000276">
    <property type="entry name" value="GPCR_Rhodpsn"/>
</dbReference>
<keyword evidence="6 9" id="KW-0675">Receptor</keyword>
<sequence length="286" mass="32517">MTQLNNSSDVFNASHKMNQTDKIENAEAVFIWIVSFFGIPIICLTLFALCFLIKSHRAASVYVIHLILSDLLQIGFINVLTTELARAALWSAYKYCLVVGLFFMAFIAIERYILVSHPHWYRSHHSVKMSCFISLIIWLMPLTFIKIREQAMFTVLSQSLASFIPYPIILLCFVGTWRGLSHAKSLTSQKRKLILGSLSLVLLNYTFLILPLSISSLCLEFLNPPPPTAVNVYLFCHFFLYLNPLADCLLYLFMRRDAENIMKSLFSCRSLPQSIIGGTNSHAITS</sequence>
<dbReference type="PANTHER" id="PTHR24232:SF85">
    <property type="entry name" value="G-PROTEIN COUPLED RECEPTOR 4"/>
    <property type="match status" value="1"/>
</dbReference>
<dbReference type="InterPro" id="IPR017452">
    <property type="entry name" value="GPCR_Rhodpsn_7TM"/>
</dbReference>
<reference evidence="12" key="2">
    <citation type="submission" date="2025-09" db="UniProtKB">
        <authorList>
            <consortium name="Ensembl"/>
        </authorList>
    </citation>
    <scope>IDENTIFICATION</scope>
</reference>
<keyword evidence="3 10" id="KW-1133">Transmembrane helix</keyword>
<evidence type="ECO:0000313" key="13">
    <source>
        <dbReference type="Proteomes" id="UP000694427"/>
    </source>
</evidence>
<evidence type="ECO:0000256" key="8">
    <source>
        <dbReference type="ARBA" id="ARBA00023224"/>
    </source>
</evidence>
<keyword evidence="13" id="KW-1185">Reference proteome</keyword>
<feature type="transmembrane region" description="Helical" evidence="10">
    <location>
        <begin position="193"/>
        <end position="212"/>
    </location>
</feature>
<feature type="transmembrane region" description="Helical" evidence="10">
    <location>
        <begin position="59"/>
        <end position="80"/>
    </location>
</feature>
<evidence type="ECO:0000256" key="10">
    <source>
        <dbReference type="SAM" id="Phobius"/>
    </source>
</evidence>
<evidence type="ECO:0000259" key="11">
    <source>
        <dbReference type="PROSITE" id="PS50262"/>
    </source>
</evidence>
<comment type="subcellular location">
    <subcellularLocation>
        <location evidence="1">Membrane</location>
        <topology evidence="1">Multi-pass membrane protein</topology>
    </subcellularLocation>
</comment>
<keyword evidence="4 9" id="KW-0297">G-protein coupled receptor</keyword>
<comment type="similarity">
    <text evidence="9">Belongs to the G-protein coupled receptor 1 family.</text>
</comment>
<dbReference type="Gene3D" id="1.20.1070.10">
    <property type="entry name" value="Rhodopsin 7-helix transmembrane proteins"/>
    <property type="match status" value="2"/>
</dbReference>
<evidence type="ECO:0000256" key="3">
    <source>
        <dbReference type="ARBA" id="ARBA00022989"/>
    </source>
</evidence>
<keyword evidence="7" id="KW-0325">Glycoprotein</keyword>
<dbReference type="Proteomes" id="UP000694427">
    <property type="component" value="Unplaced"/>
</dbReference>
<evidence type="ECO:0000256" key="7">
    <source>
        <dbReference type="ARBA" id="ARBA00023180"/>
    </source>
</evidence>
<dbReference type="GO" id="GO:0004930">
    <property type="term" value="F:G protein-coupled receptor activity"/>
    <property type="evidence" value="ECO:0007669"/>
    <property type="project" value="UniProtKB-KW"/>
</dbReference>
<dbReference type="PROSITE" id="PS50262">
    <property type="entry name" value="G_PROTEIN_RECEP_F1_2"/>
    <property type="match status" value="1"/>
</dbReference>
<keyword evidence="5 10" id="KW-0472">Membrane</keyword>
<dbReference type="PRINTS" id="PR00237">
    <property type="entry name" value="GPCRRHODOPSN"/>
</dbReference>
<evidence type="ECO:0000256" key="2">
    <source>
        <dbReference type="ARBA" id="ARBA00022692"/>
    </source>
</evidence>
<dbReference type="GO" id="GO:0035025">
    <property type="term" value="P:positive regulation of Rho protein signal transduction"/>
    <property type="evidence" value="ECO:0007669"/>
    <property type="project" value="TreeGrafter"/>
</dbReference>
<dbReference type="GO" id="GO:0005886">
    <property type="term" value="C:plasma membrane"/>
    <property type="evidence" value="ECO:0007669"/>
    <property type="project" value="TreeGrafter"/>
</dbReference>
<dbReference type="PANTHER" id="PTHR24232">
    <property type="entry name" value="G-PROTEIN COUPLED RECEPTOR"/>
    <property type="match status" value="1"/>
</dbReference>
<dbReference type="PROSITE" id="PS00237">
    <property type="entry name" value="G_PROTEIN_RECEP_F1_1"/>
    <property type="match status" value="1"/>
</dbReference>
<evidence type="ECO:0000256" key="9">
    <source>
        <dbReference type="RuleBase" id="RU000688"/>
    </source>
</evidence>
<feature type="transmembrane region" description="Helical" evidence="10">
    <location>
        <begin position="92"/>
        <end position="114"/>
    </location>
</feature>
<feature type="domain" description="G-protein coupled receptors family 1 profile" evidence="11">
    <location>
        <begin position="99"/>
        <end position="251"/>
    </location>
</feature>
<proteinExistence type="inferred from homology"/>
<feature type="transmembrane region" description="Helical" evidence="10">
    <location>
        <begin position="126"/>
        <end position="144"/>
    </location>
</feature>
<evidence type="ECO:0000256" key="4">
    <source>
        <dbReference type="ARBA" id="ARBA00023040"/>
    </source>
</evidence>
<feature type="transmembrane region" description="Helical" evidence="10">
    <location>
        <begin position="232"/>
        <end position="253"/>
    </location>
</feature>
<name>A0A8C1QS72_CYPCA</name>
<evidence type="ECO:0000256" key="5">
    <source>
        <dbReference type="ARBA" id="ARBA00023136"/>
    </source>
</evidence>
<feature type="transmembrane region" description="Helical" evidence="10">
    <location>
        <begin position="29"/>
        <end position="52"/>
    </location>
</feature>
<dbReference type="GO" id="GO:0007200">
    <property type="term" value="P:phospholipase C-activating G protein-coupled receptor signaling pathway"/>
    <property type="evidence" value="ECO:0007669"/>
    <property type="project" value="TreeGrafter"/>
</dbReference>
<dbReference type="Ensembl" id="ENSCCRT00010066639.1">
    <property type="protein sequence ID" value="ENSCCRP00010060767.1"/>
    <property type="gene ID" value="ENSCCRG00010025786.1"/>
</dbReference>
<protein>
    <recommendedName>
        <fullName evidence="11">G-protein coupled receptors family 1 profile domain-containing protein</fullName>
    </recommendedName>
</protein>
<feature type="transmembrane region" description="Helical" evidence="10">
    <location>
        <begin position="164"/>
        <end position="181"/>
    </location>
</feature>
<reference evidence="12" key="1">
    <citation type="submission" date="2025-08" db="UniProtKB">
        <authorList>
            <consortium name="Ensembl"/>
        </authorList>
    </citation>
    <scope>IDENTIFICATION</scope>
</reference>